<dbReference type="PATRIC" id="fig|662476.7.peg.1845"/>
<gene>
    <name evidence="1" type="ORF">C436_09271</name>
    <name evidence="2" type="ORF">KDQ40_05890</name>
</gene>
<dbReference type="AlphaFoldDB" id="M0JX66"/>
<dbReference type="RefSeq" id="WP_004961379.1">
    <property type="nucleotide sequence ID" value="NZ_AOLR01000018.1"/>
</dbReference>
<organism evidence="1 3">
    <name type="scientific">Haloarcula marismortui ATCC 33800</name>
    <dbReference type="NCBI Taxonomy" id="662476"/>
    <lineage>
        <taxon>Archaea</taxon>
        <taxon>Methanobacteriati</taxon>
        <taxon>Methanobacteriota</taxon>
        <taxon>Stenosarchaea group</taxon>
        <taxon>Halobacteria</taxon>
        <taxon>Halobacteriales</taxon>
        <taxon>Haloarculaceae</taxon>
        <taxon>Haloarcula</taxon>
    </lineage>
</organism>
<evidence type="ECO:0000313" key="3">
    <source>
        <dbReference type="Proteomes" id="UP000011659"/>
    </source>
</evidence>
<dbReference type="EMBL" id="AOLR01000018">
    <property type="protein sequence ID" value="EMA13546.1"/>
    <property type="molecule type" value="Genomic_DNA"/>
</dbReference>
<evidence type="ECO:0000313" key="2">
    <source>
        <dbReference type="EMBL" id="QUJ73281.1"/>
    </source>
</evidence>
<dbReference type="Proteomes" id="UP000682967">
    <property type="component" value="Chromosome"/>
</dbReference>
<reference evidence="2" key="2">
    <citation type="submission" date="2021-04" db="EMBL/GenBank/DDBJ databases">
        <title>Complete Genome sequence and Methylome Analysis of the Haloarchaeon Haloarcula sinaiiensis.</title>
        <authorList>
            <person name="Fomenkov A."/>
            <person name="DasSarma P."/>
            <person name="DasSarma S."/>
            <person name="Roberts R.J."/>
        </authorList>
    </citation>
    <scope>NUCLEOTIDE SEQUENCE</scope>
    <source>
        <strain evidence="2">ATCC 33800</strain>
    </source>
</reference>
<evidence type="ECO:0000313" key="1">
    <source>
        <dbReference type="EMBL" id="EMA13546.1"/>
    </source>
</evidence>
<protein>
    <submittedName>
        <fullName evidence="1">Uncharacterized protein</fullName>
    </submittedName>
</protein>
<dbReference type="OrthoDB" id="297068at2157"/>
<dbReference type="KEGG" id="hsin:KDQ40_05890"/>
<reference evidence="1 3" key="1">
    <citation type="journal article" date="2014" name="PLoS Genet.">
        <title>Phylogenetically driven sequencing of extremely halophilic archaea reveals strategies for static and dynamic osmo-response.</title>
        <authorList>
            <person name="Becker E.A."/>
            <person name="Seitzer P.M."/>
            <person name="Tritt A."/>
            <person name="Larsen D."/>
            <person name="Krusor M."/>
            <person name="Yao A.I."/>
            <person name="Wu D."/>
            <person name="Madern D."/>
            <person name="Eisen J.A."/>
            <person name="Darling A.E."/>
            <person name="Facciotti M.T."/>
        </authorList>
    </citation>
    <scope>NUCLEOTIDE SEQUENCE [LARGE SCALE GENOMIC DNA]</scope>
    <source>
        <strain evidence="1 3">ATCC 33800</strain>
    </source>
</reference>
<dbReference type="Proteomes" id="UP000011659">
    <property type="component" value="Unassembled WGS sequence"/>
</dbReference>
<proteinExistence type="predicted"/>
<name>M0JX66_9EURY</name>
<dbReference type="GeneID" id="64822468"/>
<sequence>MTDKNDERTVRCPVEGCDSTPLARGINLHIMRSSGDGHGPQGEVPDSLSLENLETVGEREVEMDYPEERNNEKHARLCPYCSQTFAGVQGLMIHLGQTAGRKNHPANPKDRHEPSDFPRVEVDAEGNVQQVADARGDSTASRDKAGAVPTARVFRLIADLIADGETRTAHRVRRALLGADDAVAPGRDDPDHPELFEALLTQGRAEQTDHRVTAALEGEGVMVACRGKSAFLSATEARDVAARLEQVAASEDWRDDDTRDLIAFLRHGADVLDGDETERGLHEEFDHWR</sequence>
<keyword evidence="3" id="KW-1185">Reference proteome</keyword>
<accession>M0JX66</accession>
<dbReference type="EMBL" id="CP073366">
    <property type="protein sequence ID" value="QUJ73281.1"/>
    <property type="molecule type" value="Genomic_DNA"/>
</dbReference>